<sequence length="191" mass="21883">MSYIIAYLPIILAWLLFGVLHSVLASSLIKDRVNLQPVNYRRLYNIISILAVMFIFFMGSTISPEYFLPKGQATKSVGLIIATFGFLLAKLAFKTISFSQFLGIKKEEAPKLITKGIYARMRHPLYTALILGLVGFVIFNPTYTHLVHAICILIYLIIGIHFEEKRLIAHFGKDYKRYKEQTPMLFPTSFR</sequence>
<dbReference type="PANTHER" id="PTHR12714">
    <property type="entry name" value="PROTEIN-S ISOPRENYLCYSTEINE O-METHYLTRANSFERASE"/>
    <property type="match status" value="1"/>
</dbReference>
<dbReference type="HOGENOM" id="CLU_084189_1_0_10"/>
<keyword evidence="7" id="KW-1185">Reference proteome</keyword>
<organism evidence="6 7">
    <name type="scientific">Marivirga tractuosa (strain ATCC 23168 / DSM 4126 / NBRC 15989 / NCIMB 1408 / VKM B-1430 / H-43)</name>
    <name type="common">Microscilla tractuosa</name>
    <name type="synonym">Flexibacter tractuosus</name>
    <dbReference type="NCBI Taxonomy" id="643867"/>
    <lineage>
        <taxon>Bacteria</taxon>
        <taxon>Pseudomonadati</taxon>
        <taxon>Bacteroidota</taxon>
        <taxon>Cytophagia</taxon>
        <taxon>Cytophagales</taxon>
        <taxon>Marivirgaceae</taxon>
        <taxon>Marivirga</taxon>
    </lineage>
</organism>
<reference evidence="6 7" key="1">
    <citation type="journal article" date="2011" name="Stand. Genomic Sci.">
        <title>Complete genome sequence of Marivirga tractuosa type strain (H-43).</title>
        <authorList>
            <person name="Pagani I."/>
            <person name="Chertkov O."/>
            <person name="Lapidus A."/>
            <person name="Lucas S."/>
            <person name="Del Rio T.G."/>
            <person name="Tice H."/>
            <person name="Copeland A."/>
            <person name="Cheng J.F."/>
            <person name="Nolan M."/>
            <person name="Saunders E."/>
            <person name="Pitluck S."/>
            <person name="Held B."/>
            <person name="Goodwin L."/>
            <person name="Liolios K."/>
            <person name="Ovchinikova G."/>
            <person name="Ivanova N."/>
            <person name="Mavromatis K."/>
            <person name="Pati A."/>
            <person name="Chen A."/>
            <person name="Palaniappan K."/>
            <person name="Land M."/>
            <person name="Hauser L."/>
            <person name="Jeffries C.D."/>
            <person name="Detter J.C."/>
            <person name="Han C."/>
            <person name="Tapia R."/>
            <person name="Ngatchou-Djao O.D."/>
            <person name="Rohde M."/>
            <person name="Goker M."/>
            <person name="Spring S."/>
            <person name="Sikorski J."/>
            <person name="Woyke T."/>
            <person name="Bristow J."/>
            <person name="Eisen J.A."/>
            <person name="Markowitz V."/>
            <person name="Hugenholtz P."/>
            <person name="Klenk H.P."/>
            <person name="Kyrpides N.C."/>
        </authorList>
    </citation>
    <scope>NUCLEOTIDE SEQUENCE [LARGE SCALE GENOMIC DNA]</scope>
    <source>
        <strain evidence="7">ATCC 23168 / DSM 4126 / NBRC 15989 / NCIMB 1408 / VKM B-1430 / H-43</strain>
    </source>
</reference>
<keyword evidence="6" id="KW-0808">Transferase</keyword>
<evidence type="ECO:0000256" key="4">
    <source>
        <dbReference type="ARBA" id="ARBA00023136"/>
    </source>
</evidence>
<dbReference type="InterPro" id="IPR007318">
    <property type="entry name" value="Phopholipid_MeTrfase"/>
</dbReference>
<keyword evidence="6" id="KW-0489">Methyltransferase</keyword>
<feature type="transmembrane region" description="Helical" evidence="5">
    <location>
        <begin position="79"/>
        <end position="102"/>
    </location>
</feature>
<dbReference type="Pfam" id="PF04191">
    <property type="entry name" value="PEMT"/>
    <property type="match status" value="1"/>
</dbReference>
<keyword evidence="4 5" id="KW-0472">Membrane</keyword>
<dbReference type="RefSeq" id="WP_013454410.1">
    <property type="nucleotide sequence ID" value="NC_014759.1"/>
</dbReference>
<dbReference type="PANTHER" id="PTHR12714:SF9">
    <property type="entry name" value="PROTEIN-S-ISOPRENYLCYSTEINE O-METHYLTRANSFERASE"/>
    <property type="match status" value="1"/>
</dbReference>
<comment type="subcellular location">
    <subcellularLocation>
        <location evidence="1">Endomembrane system</location>
        <topology evidence="1">Multi-pass membrane protein</topology>
    </subcellularLocation>
</comment>
<name>E4TKW4_MARTH</name>
<feature type="transmembrane region" description="Helical" evidence="5">
    <location>
        <begin position="123"/>
        <end position="139"/>
    </location>
</feature>
<evidence type="ECO:0000256" key="5">
    <source>
        <dbReference type="SAM" id="Phobius"/>
    </source>
</evidence>
<evidence type="ECO:0000313" key="6">
    <source>
        <dbReference type="EMBL" id="ADR22267.1"/>
    </source>
</evidence>
<dbReference type="KEGG" id="mtt:Ftrac_2288"/>
<gene>
    <name evidence="6" type="ordered locus">Ftrac_2288</name>
</gene>
<evidence type="ECO:0000256" key="1">
    <source>
        <dbReference type="ARBA" id="ARBA00004127"/>
    </source>
</evidence>
<evidence type="ECO:0000256" key="3">
    <source>
        <dbReference type="ARBA" id="ARBA00022989"/>
    </source>
</evidence>
<keyword evidence="3 5" id="KW-1133">Transmembrane helix</keyword>
<keyword evidence="2 5" id="KW-0812">Transmembrane</keyword>
<dbReference type="EMBL" id="CP002349">
    <property type="protein sequence ID" value="ADR22267.1"/>
    <property type="molecule type" value="Genomic_DNA"/>
</dbReference>
<evidence type="ECO:0000313" key="7">
    <source>
        <dbReference type="Proteomes" id="UP000008720"/>
    </source>
</evidence>
<dbReference type="STRING" id="643867.Ftrac_2288"/>
<dbReference type="GO" id="GO:0008168">
    <property type="term" value="F:methyltransferase activity"/>
    <property type="evidence" value="ECO:0007669"/>
    <property type="project" value="UniProtKB-KW"/>
</dbReference>
<dbReference type="AlphaFoldDB" id="E4TKW4"/>
<feature type="transmembrane region" description="Helical" evidence="5">
    <location>
        <begin position="6"/>
        <end position="29"/>
    </location>
</feature>
<dbReference type="Gene3D" id="1.20.120.1630">
    <property type="match status" value="1"/>
</dbReference>
<protein>
    <submittedName>
        <fullName evidence="6">Isoprenylcysteine carboxyl methyltransferase</fullName>
    </submittedName>
</protein>
<proteinExistence type="predicted"/>
<dbReference type="Proteomes" id="UP000008720">
    <property type="component" value="Chromosome"/>
</dbReference>
<dbReference type="GO" id="GO:0032259">
    <property type="term" value="P:methylation"/>
    <property type="evidence" value="ECO:0007669"/>
    <property type="project" value="UniProtKB-KW"/>
</dbReference>
<dbReference type="eggNOG" id="COG2020">
    <property type="taxonomic scope" value="Bacteria"/>
</dbReference>
<evidence type="ECO:0000256" key="2">
    <source>
        <dbReference type="ARBA" id="ARBA00022692"/>
    </source>
</evidence>
<accession>E4TKW4</accession>
<dbReference type="GO" id="GO:0012505">
    <property type="term" value="C:endomembrane system"/>
    <property type="evidence" value="ECO:0007669"/>
    <property type="project" value="UniProtKB-SubCell"/>
</dbReference>
<feature type="transmembrane region" description="Helical" evidence="5">
    <location>
        <begin position="145"/>
        <end position="162"/>
    </location>
</feature>
<feature type="transmembrane region" description="Helical" evidence="5">
    <location>
        <begin position="41"/>
        <end position="59"/>
    </location>
</feature>